<dbReference type="OrthoDB" id="1122630at2"/>
<accession>C6W3U7</accession>
<dbReference type="STRING" id="471854.Dfer_4594"/>
<proteinExistence type="predicted"/>
<reference evidence="1 2" key="1">
    <citation type="journal article" date="2009" name="Stand. Genomic Sci.">
        <title>Complete genome sequence of Dyadobacter fermentans type strain (NS114).</title>
        <authorList>
            <person name="Lang E."/>
            <person name="Lapidus A."/>
            <person name="Chertkov O."/>
            <person name="Brettin T."/>
            <person name="Detter J.C."/>
            <person name="Han C."/>
            <person name="Copeland A."/>
            <person name="Glavina Del Rio T."/>
            <person name="Nolan M."/>
            <person name="Chen F."/>
            <person name="Lucas S."/>
            <person name="Tice H."/>
            <person name="Cheng J.F."/>
            <person name="Land M."/>
            <person name="Hauser L."/>
            <person name="Chang Y.J."/>
            <person name="Jeffries C.D."/>
            <person name="Kopitz M."/>
            <person name="Bruce D."/>
            <person name="Goodwin L."/>
            <person name="Pitluck S."/>
            <person name="Ovchinnikova G."/>
            <person name="Pati A."/>
            <person name="Ivanova N."/>
            <person name="Mavrommatis K."/>
            <person name="Chen A."/>
            <person name="Palaniappan K."/>
            <person name="Chain P."/>
            <person name="Bristow J."/>
            <person name="Eisen J.A."/>
            <person name="Markowitz V."/>
            <person name="Hugenholtz P."/>
            <person name="Goker M."/>
            <person name="Rohde M."/>
            <person name="Kyrpides N.C."/>
            <person name="Klenk H.P."/>
        </authorList>
    </citation>
    <scope>NUCLEOTIDE SEQUENCE [LARGE SCALE GENOMIC DNA]</scope>
    <source>
        <strain evidence="2">ATCC 700827 / DSM 18053 / CIP 107007 / KCTC 52180 / NS114</strain>
    </source>
</reference>
<dbReference type="KEGG" id="dfe:Dfer_4594"/>
<protein>
    <recommendedName>
        <fullName evidence="3">Glycosyl transferase group 1</fullName>
    </recommendedName>
</protein>
<dbReference type="eggNOG" id="ENOG5030J9B">
    <property type="taxonomic scope" value="Bacteria"/>
</dbReference>
<gene>
    <name evidence="1" type="ordered locus">Dfer_4594</name>
</gene>
<dbReference type="HOGENOM" id="CLU_723292_0_0_10"/>
<evidence type="ECO:0000313" key="1">
    <source>
        <dbReference type="EMBL" id="ACT95795.1"/>
    </source>
</evidence>
<dbReference type="EMBL" id="CP001619">
    <property type="protein sequence ID" value="ACT95795.1"/>
    <property type="molecule type" value="Genomic_DNA"/>
</dbReference>
<dbReference type="Proteomes" id="UP000002011">
    <property type="component" value="Chromosome"/>
</dbReference>
<dbReference type="RefSeq" id="WP_015814036.1">
    <property type="nucleotide sequence ID" value="NC_013037.1"/>
</dbReference>
<sequence length="400" mass="46018">MIYAIDANSLNHTHAVFNASMLKVLTNVYPEDQIVFYSESDHQDRVKDFLGGQEKVRLQFFPIRKKTVRNDKIGKIIKTTRNTVSDLLLFIRIFANANKSKTGKVFVFKAHPVSLLMIKYLKKVYKNTEIMLVMHGEIEFIYSADNSWERKMGSIYKRLIETHAKNLRYILLNKISKKRLVQDGHLYSEEVIEIDHPYPYSDRPHAPLHTAPSPVNIGQVGSLATRKNAHLVYKLAEMLSKEIADGLLRFVTIGPIDKDAQPYKNDLVEDFISENPSEYISRETFTSETQKIDYAVFFYEPHQFIFRASGSIMDVIDFVRPIVALQHPFFDYLSSEVGNIGFLCKDLEEMASIVARIAHRDPAVVGQYDEQCANLDKFKRMHSAEHIAVDFKKQANIGVY</sequence>
<dbReference type="AlphaFoldDB" id="C6W3U7"/>
<dbReference type="SUPFAM" id="SSF53756">
    <property type="entry name" value="UDP-Glycosyltransferase/glycogen phosphorylase"/>
    <property type="match status" value="1"/>
</dbReference>
<name>C6W3U7_DYAFD</name>
<organism evidence="1 2">
    <name type="scientific">Dyadobacter fermentans (strain ATCC 700827 / DSM 18053 / CIP 107007 / KCTC 52180 / NS114)</name>
    <dbReference type="NCBI Taxonomy" id="471854"/>
    <lineage>
        <taxon>Bacteria</taxon>
        <taxon>Pseudomonadati</taxon>
        <taxon>Bacteroidota</taxon>
        <taxon>Cytophagia</taxon>
        <taxon>Cytophagales</taxon>
        <taxon>Spirosomataceae</taxon>
        <taxon>Dyadobacter</taxon>
    </lineage>
</organism>
<evidence type="ECO:0008006" key="3">
    <source>
        <dbReference type="Google" id="ProtNLM"/>
    </source>
</evidence>
<keyword evidence="2" id="KW-1185">Reference proteome</keyword>
<evidence type="ECO:0000313" key="2">
    <source>
        <dbReference type="Proteomes" id="UP000002011"/>
    </source>
</evidence>